<evidence type="ECO:0000313" key="3">
    <source>
        <dbReference type="Proteomes" id="UP000198407"/>
    </source>
</evidence>
<dbReference type="RefSeq" id="WP_042124716.1">
    <property type="nucleotide sequence ID" value="NZ_FZOL01000008.1"/>
</dbReference>
<name>A0A239EVC4_9PSED</name>
<protein>
    <submittedName>
        <fullName evidence="2">Uncharacterized protein</fullName>
    </submittedName>
</protein>
<gene>
    <name evidence="2" type="ORF">SAMN05444352_108191</name>
</gene>
<keyword evidence="1" id="KW-0812">Transmembrane</keyword>
<dbReference type="STRING" id="1215104.GCA_000730585_02995"/>
<sequence>MKVKVWVVFSLVLAMFVMSLGSLIWLVLGGAPSLTLDSTAAAWVQAIGSVVALIFAVWLPAQARNADRRQAREARKSLLAVLLADVEHSLRHGGLHDPAAVDRALRVSLERLDDFLGRESSIQLANEVLDIRVELRHLHALVGSVHMAELWNSHSASVLQKIQHAKVRIAGRSVQRLSSSNNAAALSQTLPPPHSFAR</sequence>
<accession>A0A239EVC4</accession>
<feature type="transmembrane region" description="Helical" evidence="1">
    <location>
        <begin position="40"/>
        <end position="59"/>
    </location>
</feature>
<dbReference type="EMBL" id="FZOL01000008">
    <property type="protein sequence ID" value="SNS48537.1"/>
    <property type="molecule type" value="Genomic_DNA"/>
</dbReference>
<keyword evidence="3" id="KW-1185">Reference proteome</keyword>
<evidence type="ECO:0000313" key="2">
    <source>
        <dbReference type="EMBL" id="SNS48537.1"/>
    </source>
</evidence>
<evidence type="ECO:0000256" key="1">
    <source>
        <dbReference type="SAM" id="Phobius"/>
    </source>
</evidence>
<reference evidence="3" key="1">
    <citation type="submission" date="2017-06" db="EMBL/GenBank/DDBJ databases">
        <authorList>
            <person name="Varghese N."/>
            <person name="Submissions S."/>
        </authorList>
    </citation>
    <scope>NUCLEOTIDE SEQUENCE [LARGE SCALE GENOMIC DNA]</scope>
    <source>
        <strain evidence="3">DSM 22348</strain>
    </source>
</reference>
<keyword evidence="1" id="KW-0472">Membrane</keyword>
<dbReference type="AlphaFoldDB" id="A0A239EVC4"/>
<dbReference type="Proteomes" id="UP000198407">
    <property type="component" value="Unassembled WGS sequence"/>
</dbReference>
<proteinExistence type="predicted"/>
<feature type="transmembrane region" description="Helical" evidence="1">
    <location>
        <begin position="7"/>
        <end position="28"/>
    </location>
</feature>
<keyword evidence="1" id="KW-1133">Transmembrane helix</keyword>
<organism evidence="2 3">
    <name type="scientific">Pseudomonas japonica</name>
    <dbReference type="NCBI Taxonomy" id="256466"/>
    <lineage>
        <taxon>Bacteria</taxon>
        <taxon>Pseudomonadati</taxon>
        <taxon>Pseudomonadota</taxon>
        <taxon>Gammaproteobacteria</taxon>
        <taxon>Pseudomonadales</taxon>
        <taxon>Pseudomonadaceae</taxon>
        <taxon>Pseudomonas</taxon>
    </lineage>
</organism>